<dbReference type="Pfam" id="PF00628">
    <property type="entry name" value="PHD"/>
    <property type="match status" value="1"/>
</dbReference>
<dbReference type="SMART" id="SM00249">
    <property type="entry name" value="PHD"/>
    <property type="match status" value="1"/>
</dbReference>
<dbReference type="InterPro" id="IPR037869">
    <property type="entry name" value="Spp1/CFP1"/>
</dbReference>
<comment type="subcellular location">
    <subcellularLocation>
        <location evidence="1">Nucleus</location>
    </subcellularLocation>
</comment>
<evidence type="ECO:0000256" key="8">
    <source>
        <dbReference type="SAM" id="SignalP"/>
    </source>
</evidence>
<dbReference type="AlphaFoldDB" id="A0A8H4BLU8"/>
<evidence type="ECO:0000256" key="4">
    <source>
        <dbReference type="ARBA" id="ARBA00022833"/>
    </source>
</evidence>
<dbReference type="GO" id="GO:0048188">
    <property type="term" value="C:Set1C/COMPASS complex"/>
    <property type="evidence" value="ECO:0007669"/>
    <property type="project" value="InterPro"/>
</dbReference>
<organism evidence="10 11">
    <name type="scientific">Mucor circinelloides f. lusitanicus</name>
    <name type="common">Mucor racemosus var. lusitanicus</name>
    <dbReference type="NCBI Taxonomy" id="29924"/>
    <lineage>
        <taxon>Eukaryota</taxon>
        <taxon>Fungi</taxon>
        <taxon>Fungi incertae sedis</taxon>
        <taxon>Mucoromycota</taxon>
        <taxon>Mucoromycotina</taxon>
        <taxon>Mucoromycetes</taxon>
        <taxon>Mucorales</taxon>
        <taxon>Mucorineae</taxon>
        <taxon>Mucoraceae</taxon>
        <taxon>Mucor</taxon>
    </lineage>
</organism>
<feature type="domain" description="PHD-type" evidence="9">
    <location>
        <begin position="187"/>
        <end position="240"/>
    </location>
</feature>
<evidence type="ECO:0000256" key="3">
    <source>
        <dbReference type="ARBA" id="ARBA00022771"/>
    </source>
</evidence>
<dbReference type="InterPro" id="IPR019787">
    <property type="entry name" value="Znf_PHD-finger"/>
</dbReference>
<evidence type="ECO:0000313" key="11">
    <source>
        <dbReference type="Proteomes" id="UP000469890"/>
    </source>
</evidence>
<evidence type="ECO:0000256" key="7">
    <source>
        <dbReference type="SAM" id="MobiDB-lite"/>
    </source>
</evidence>
<dbReference type="PROSITE" id="PS01359">
    <property type="entry name" value="ZF_PHD_1"/>
    <property type="match status" value="1"/>
</dbReference>
<protein>
    <recommendedName>
        <fullName evidence="9">PHD-type domain-containing protein</fullName>
    </recommendedName>
</protein>
<evidence type="ECO:0000313" key="10">
    <source>
        <dbReference type="EMBL" id="KAF1804715.1"/>
    </source>
</evidence>
<dbReference type="EMBL" id="JAAECE010000002">
    <property type="protein sequence ID" value="KAF1804715.1"/>
    <property type="molecule type" value="Genomic_DNA"/>
</dbReference>
<comment type="caution">
    <text evidence="10">The sequence shown here is derived from an EMBL/GenBank/DDBJ whole genome shotgun (WGS) entry which is preliminary data.</text>
</comment>
<evidence type="ECO:0000259" key="9">
    <source>
        <dbReference type="PROSITE" id="PS50016"/>
    </source>
</evidence>
<dbReference type="InterPro" id="IPR011011">
    <property type="entry name" value="Znf_FYVE_PHD"/>
</dbReference>
<keyword evidence="2" id="KW-0479">Metal-binding</keyword>
<evidence type="ECO:0000256" key="6">
    <source>
        <dbReference type="PROSITE-ProRule" id="PRU00146"/>
    </source>
</evidence>
<feature type="chain" id="PRO_5034587876" description="PHD-type domain-containing protein" evidence="8">
    <location>
        <begin position="19"/>
        <end position="293"/>
    </location>
</feature>
<gene>
    <name evidence="10" type="ORF">FB192DRAFT_1051026</name>
</gene>
<keyword evidence="4" id="KW-0862">Zinc</keyword>
<evidence type="ECO:0000256" key="5">
    <source>
        <dbReference type="ARBA" id="ARBA00023242"/>
    </source>
</evidence>
<dbReference type="GO" id="GO:0045893">
    <property type="term" value="P:positive regulation of DNA-templated transcription"/>
    <property type="evidence" value="ECO:0007669"/>
    <property type="project" value="TreeGrafter"/>
</dbReference>
<dbReference type="InterPro" id="IPR013083">
    <property type="entry name" value="Znf_RING/FYVE/PHD"/>
</dbReference>
<proteinExistence type="predicted"/>
<evidence type="ECO:0000256" key="2">
    <source>
        <dbReference type="ARBA" id="ARBA00022723"/>
    </source>
</evidence>
<dbReference type="Proteomes" id="UP000469890">
    <property type="component" value="Unassembled WGS sequence"/>
</dbReference>
<feature type="signal peptide" evidence="8">
    <location>
        <begin position="1"/>
        <end position="18"/>
    </location>
</feature>
<reference evidence="10 11" key="1">
    <citation type="submission" date="2019-09" db="EMBL/GenBank/DDBJ databases">
        <authorList>
            <consortium name="DOE Joint Genome Institute"/>
            <person name="Mondo S.J."/>
            <person name="Navarro-Mendoza M.I."/>
            <person name="Perez-Arques C."/>
            <person name="Panchal S."/>
            <person name="Nicolas F.E."/>
            <person name="Ganguly P."/>
            <person name="Pangilinan J."/>
            <person name="Grigoriev I."/>
            <person name="Heitman J."/>
            <person name="Sanya K."/>
            <person name="Garre V."/>
        </authorList>
    </citation>
    <scope>NUCLEOTIDE SEQUENCE [LARGE SCALE GENOMIC DNA]</scope>
    <source>
        <strain evidence="10 11">MU402</strain>
    </source>
</reference>
<keyword evidence="8" id="KW-0732">Signal</keyword>
<dbReference type="PANTHER" id="PTHR46174">
    <property type="entry name" value="CXXC-TYPE ZINC FINGER PROTEIN 1"/>
    <property type="match status" value="1"/>
</dbReference>
<name>A0A8H4BLU8_MUCCL</name>
<evidence type="ECO:0000256" key="1">
    <source>
        <dbReference type="ARBA" id="ARBA00004123"/>
    </source>
</evidence>
<dbReference type="Gene3D" id="3.30.40.10">
    <property type="entry name" value="Zinc/RING finger domain, C3HC4 (zinc finger)"/>
    <property type="match status" value="1"/>
</dbReference>
<keyword evidence="3 6" id="KW-0863">Zinc-finger</keyword>
<dbReference type="InterPro" id="IPR019786">
    <property type="entry name" value="Zinc_finger_PHD-type_CS"/>
</dbReference>
<dbReference type="SUPFAM" id="SSF57903">
    <property type="entry name" value="FYVE/PHD zinc finger"/>
    <property type="match status" value="1"/>
</dbReference>
<sequence length="293" mass="32542">MCAAAVGFSAALFFFSLSFITTHKHTHNMNIDEYLDLQDQTETNLLSTEDATPGHEEQEHEVEWHSATPTTTLNTNNFSNDWGLLQQNGFEGLEGISLTDLIAAGSAATAGMDAATAAAAAALVSNDNHFITPGSLMKQPPPAPIIIPTVAAAPTQPQQEQKRVTRSRSKPAAPSPPKKKRATRAKKLYCTCQRPYDGEPMVQCDTCEEWFHCSCVDFNPDNQEEDEENIDWVCDQCKQGTLSISFLSFFLGIMYTYTRMHARTRVSLYNRFDHIFVVLNVMNHDLSLSLCIT</sequence>
<dbReference type="PROSITE" id="PS50016">
    <property type="entry name" value="ZF_PHD_2"/>
    <property type="match status" value="1"/>
</dbReference>
<dbReference type="GO" id="GO:0008270">
    <property type="term" value="F:zinc ion binding"/>
    <property type="evidence" value="ECO:0007669"/>
    <property type="project" value="UniProtKB-KW"/>
</dbReference>
<dbReference type="PANTHER" id="PTHR46174:SF1">
    <property type="entry name" value="CXXC-TYPE ZINC FINGER PROTEIN 1"/>
    <property type="match status" value="1"/>
</dbReference>
<accession>A0A8H4BLU8</accession>
<keyword evidence="5" id="KW-0539">Nucleus</keyword>
<dbReference type="InterPro" id="IPR001965">
    <property type="entry name" value="Znf_PHD"/>
</dbReference>
<feature type="region of interest" description="Disordered" evidence="7">
    <location>
        <begin position="152"/>
        <end position="182"/>
    </location>
</feature>